<sequence>MDNIEQHYTKEQQELVTQQLNQDDLQRQIPTLDSQVREVLKQLNQPEEIKTENGKDESNADRRDRLIQLIVSSEDMKVKFLELMAESGDQEMKDYDEDEDDGEFYTPE</sequence>
<reference evidence="1" key="1">
    <citation type="submission" date="2023-04" db="EMBL/GenBank/DDBJ databases">
        <title>Ambrosiozyma monospora NBRC 10751.</title>
        <authorList>
            <person name="Ichikawa N."/>
            <person name="Sato H."/>
            <person name="Tonouchi N."/>
        </authorList>
    </citation>
    <scope>NUCLEOTIDE SEQUENCE</scope>
    <source>
        <strain evidence="1">NBRC 10751</strain>
    </source>
</reference>
<protein>
    <submittedName>
        <fullName evidence="1">Unnamed protein product</fullName>
    </submittedName>
</protein>
<gene>
    <name evidence="1" type="ORF">Amon02_000529800</name>
</gene>
<evidence type="ECO:0000313" key="2">
    <source>
        <dbReference type="Proteomes" id="UP001165064"/>
    </source>
</evidence>
<accession>A0ACB5T5Z9</accession>
<evidence type="ECO:0000313" key="1">
    <source>
        <dbReference type="EMBL" id="GME82072.1"/>
    </source>
</evidence>
<proteinExistence type="predicted"/>
<keyword evidence="2" id="KW-1185">Reference proteome</keyword>
<name>A0ACB5T5Z9_AMBMO</name>
<dbReference type="EMBL" id="BSXS01003860">
    <property type="protein sequence ID" value="GME82072.1"/>
    <property type="molecule type" value="Genomic_DNA"/>
</dbReference>
<comment type="caution">
    <text evidence="1">The sequence shown here is derived from an EMBL/GenBank/DDBJ whole genome shotgun (WGS) entry which is preliminary data.</text>
</comment>
<dbReference type="Proteomes" id="UP001165064">
    <property type="component" value="Unassembled WGS sequence"/>
</dbReference>
<organism evidence="1 2">
    <name type="scientific">Ambrosiozyma monospora</name>
    <name type="common">Yeast</name>
    <name type="synonym">Endomycopsis monosporus</name>
    <dbReference type="NCBI Taxonomy" id="43982"/>
    <lineage>
        <taxon>Eukaryota</taxon>
        <taxon>Fungi</taxon>
        <taxon>Dikarya</taxon>
        <taxon>Ascomycota</taxon>
        <taxon>Saccharomycotina</taxon>
        <taxon>Pichiomycetes</taxon>
        <taxon>Pichiales</taxon>
        <taxon>Pichiaceae</taxon>
        <taxon>Ambrosiozyma</taxon>
    </lineage>
</organism>